<comment type="caution">
    <text evidence="1">The sequence shown here is derived from an EMBL/GenBank/DDBJ whole genome shotgun (WGS) entry which is preliminary data.</text>
</comment>
<organism evidence="1 2">
    <name type="scientific">Canavalia gladiata</name>
    <name type="common">Sword bean</name>
    <name type="synonym">Dolichos gladiatus</name>
    <dbReference type="NCBI Taxonomy" id="3824"/>
    <lineage>
        <taxon>Eukaryota</taxon>
        <taxon>Viridiplantae</taxon>
        <taxon>Streptophyta</taxon>
        <taxon>Embryophyta</taxon>
        <taxon>Tracheophyta</taxon>
        <taxon>Spermatophyta</taxon>
        <taxon>Magnoliopsida</taxon>
        <taxon>eudicotyledons</taxon>
        <taxon>Gunneridae</taxon>
        <taxon>Pentapetalae</taxon>
        <taxon>rosids</taxon>
        <taxon>fabids</taxon>
        <taxon>Fabales</taxon>
        <taxon>Fabaceae</taxon>
        <taxon>Papilionoideae</taxon>
        <taxon>50 kb inversion clade</taxon>
        <taxon>NPAAA clade</taxon>
        <taxon>indigoferoid/millettioid clade</taxon>
        <taxon>Phaseoleae</taxon>
        <taxon>Canavalia</taxon>
    </lineage>
</organism>
<dbReference type="AlphaFoldDB" id="A0AAN9M3T4"/>
<dbReference type="Proteomes" id="UP001367508">
    <property type="component" value="Unassembled WGS sequence"/>
</dbReference>
<keyword evidence="2" id="KW-1185">Reference proteome</keyword>
<dbReference type="EMBL" id="JAYMYQ010000003">
    <property type="protein sequence ID" value="KAK7344953.1"/>
    <property type="molecule type" value="Genomic_DNA"/>
</dbReference>
<protein>
    <submittedName>
        <fullName evidence="1">Uncharacterized protein</fullName>
    </submittedName>
</protein>
<evidence type="ECO:0000313" key="2">
    <source>
        <dbReference type="Proteomes" id="UP001367508"/>
    </source>
</evidence>
<proteinExistence type="predicted"/>
<evidence type="ECO:0000313" key="1">
    <source>
        <dbReference type="EMBL" id="KAK7344953.1"/>
    </source>
</evidence>
<sequence length="81" mass="8930">MGGGRVKLPRKRRESFHGGSNLVVEWWQARFNKDEGFGYVGGENGSVHEFMMNLMDGGKGNGGHGYDGMKGEEEGIKAKRI</sequence>
<gene>
    <name evidence="1" type="ORF">VNO77_15246</name>
</gene>
<name>A0AAN9M3T4_CANGL</name>
<reference evidence="1 2" key="1">
    <citation type="submission" date="2024-01" db="EMBL/GenBank/DDBJ databases">
        <title>The genomes of 5 underutilized Papilionoideae crops provide insights into root nodulation and disease resistanc.</title>
        <authorList>
            <person name="Jiang F."/>
        </authorList>
    </citation>
    <scope>NUCLEOTIDE SEQUENCE [LARGE SCALE GENOMIC DNA]</scope>
    <source>
        <strain evidence="1">LVBAO_FW01</strain>
        <tissue evidence="1">Leaves</tissue>
    </source>
</reference>
<accession>A0AAN9M3T4</accession>